<feature type="transmembrane region" description="Helical" evidence="1">
    <location>
        <begin position="253"/>
        <end position="273"/>
    </location>
</feature>
<reference evidence="2 3" key="1">
    <citation type="submission" date="2021-06" db="EMBL/GenBank/DDBJ databases">
        <title>Whole genome sequences of Flavobacterium sp. KK2020170 and assembly.</title>
        <authorList>
            <person name="Kitahara K."/>
            <person name="Miyoshi S."/>
            <person name="Uesaka K."/>
        </authorList>
    </citation>
    <scope>NUCLEOTIDE SEQUENCE [LARGE SCALE GENOMIC DNA]</scope>
    <source>
        <strain evidence="2 3">KK2020170</strain>
    </source>
</reference>
<dbReference type="EMBL" id="AP024749">
    <property type="protein sequence ID" value="BCY27772.1"/>
    <property type="molecule type" value="Genomic_DNA"/>
</dbReference>
<keyword evidence="1" id="KW-1133">Transmembrane helix</keyword>
<feature type="transmembrane region" description="Helical" evidence="1">
    <location>
        <begin position="48"/>
        <end position="77"/>
    </location>
</feature>
<protein>
    <submittedName>
        <fullName evidence="2">Uncharacterized protein</fullName>
    </submittedName>
</protein>
<feature type="transmembrane region" description="Helical" evidence="1">
    <location>
        <begin position="180"/>
        <end position="201"/>
    </location>
</feature>
<feature type="transmembrane region" description="Helical" evidence="1">
    <location>
        <begin position="83"/>
        <end position="100"/>
    </location>
</feature>
<evidence type="ECO:0000256" key="1">
    <source>
        <dbReference type="SAM" id="Phobius"/>
    </source>
</evidence>
<dbReference type="Proteomes" id="UP000825258">
    <property type="component" value="Chromosome"/>
</dbReference>
<feature type="transmembrane region" description="Helical" evidence="1">
    <location>
        <begin position="135"/>
        <end position="168"/>
    </location>
</feature>
<feature type="transmembrane region" description="Helical" evidence="1">
    <location>
        <begin position="306"/>
        <end position="323"/>
    </location>
</feature>
<feature type="transmembrane region" description="Helical" evidence="1">
    <location>
        <begin position="279"/>
        <end position="299"/>
    </location>
</feature>
<proteinExistence type="predicted"/>
<evidence type="ECO:0000313" key="2">
    <source>
        <dbReference type="EMBL" id="BCY27772.1"/>
    </source>
</evidence>
<evidence type="ECO:0000313" key="3">
    <source>
        <dbReference type="Proteomes" id="UP000825258"/>
    </source>
</evidence>
<name>A0ABM7S2C9_9FLAO</name>
<organism evidence="2 3">
    <name type="scientific">Flavobacterium okayamense</name>
    <dbReference type="NCBI Taxonomy" id="2830782"/>
    <lineage>
        <taxon>Bacteria</taxon>
        <taxon>Pseudomonadati</taxon>
        <taxon>Bacteroidota</taxon>
        <taxon>Flavobacteriia</taxon>
        <taxon>Flavobacteriales</taxon>
        <taxon>Flavobacteriaceae</taxon>
        <taxon>Flavobacterium</taxon>
    </lineage>
</organism>
<accession>A0ABM7S2C9</accession>
<keyword evidence="1" id="KW-0812">Transmembrane</keyword>
<keyword evidence="1" id="KW-0472">Membrane</keyword>
<gene>
    <name evidence="2" type="ORF">KK2020170_06400</name>
</gene>
<dbReference type="RefSeq" id="WP_221259376.1">
    <property type="nucleotide sequence ID" value="NZ_AP024749.1"/>
</dbReference>
<sequence length="385" mass="43565">MQAHDKIDIENYFLAEEAKNLYKKKFLSKEQLSAISSQLVQLKCNANIFFRIGFFLLGNFLFSTVVSAIAVILMQIITHDYQIIFFLYAIVAYIGTEVLVKMKFFRHGLDDAFILTSQVSFFIGIGILTESVFPVFLAMFVLGIYFAVRFIHTISALIAYSGLVAFLFNSIVEHNFLSKVYLPFIGLLLAILVYFLVVNMAKNQNLYPYFKTFETLKIVSLLLGYLSMNYYVVRELSESLMEITVTKDSDIPFAVVFYVFTFLIPLFYLFLGIKWKDKLVLYTGVLTLIIGFSSIRYYYHFFPIEFVMVVSGILLFGMAYLIIQKLKCRAEGVTFQPDRDADNSIFFNAQAVMALANATTPAPTQSSAMEFGGGGFSGGGAGEKF</sequence>
<keyword evidence="3" id="KW-1185">Reference proteome</keyword>